<dbReference type="Gene3D" id="3.30.300.30">
    <property type="match status" value="1"/>
</dbReference>
<dbReference type="InterPro" id="IPR000873">
    <property type="entry name" value="AMP-dep_synth/lig_dom"/>
</dbReference>
<reference evidence="7" key="2">
    <citation type="submission" date="2015-01" db="EMBL/GenBank/DDBJ databases">
        <title>Evolutionary Origins and Diversification of the Mycorrhizal Mutualists.</title>
        <authorList>
            <consortium name="DOE Joint Genome Institute"/>
            <consortium name="Mycorrhizal Genomics Consortium"/>
            <person name="Kohler A."/>
            <person name="Kuo A."/>
            <person name="Nagy L.G."/>
            <person name="Floudas D."/>
            <person name="Copeland A."/>
            <person name="Barry K.W."/>
            <person name="Cichocki N."/>
            <person name="Veneault-Fourrey C."/>
            <person name="LaButti K."/>
            <person name="Lindquist E.A."/>
            <person name="Lipzen A."/>
            <person name="Lundell T."/>
            <person name="Morin E."/>
            <person name="Murat C."/>
            <person name="Riley R."/>
            <person name="Ohm R."/>
            <person name="Sun H."/>
            <person name="Tunlid A."/>
            <person name="Henrissat B."/>
            <person name="Grigoriev I.V."/>
            <person name="Hibbett D.S."/>
            <person name="Martin F."/>
        </authorList>
    </citation>
    <scope>NUCLEOTIDE SEQUENCE [LARGE SCALE GENOMIC DNA]</scope>
    <source>
        <strain evidence="7">LaAM-08-1</strain>
    </source>
</reference>
<dbReference type="PANTHER" id="PTHR42921:SF1">
    <property type="entry name" value="ACETOACETYL-COA SYNTHETASE"/>
    <property type="match status" value="1"/>
</dbReference>
<protein>
    <recommendedName>
        <fullName evidence="5">AMP-dependent synthetase/ligase domain-containing protein</fullName>
    </recommendedName>
</protein>
<keyword evidence="2" id="KW-0436">Ligase</keyword>
<organism evidence="6 7">
    <name type="scientific">Laccaria amethystina LaAM-08-1</name>
    <dbReference type="NCBI Taxonomy" id="1095629"/>
    <lineage>
        <taxon>Eukaryota</taxon>
        <taxon>Fungi</taxon>
        <taxon>Dikarya</taxon>
        <taxon>Basidiomycota</taxon>
        <taxon>Agaricomycotina</taxon>
        <taxon>Agaricomycetes</taxon>
        <taxon>Agaricomycetidae</taxon>
        <taxon>Agaricales</taxon>
        <taxon>Agaricineae</taxon>
        <taxon>Hydnangiaceae</taxon>
        <taxon>Laccaria</taxon>
    </lineage>
</organism>
<comment type="similarity">
    <text evidence="1">Belongs to the ATP-dependent AMP-binding enzyme family.</text>
</comment>
<dbReference type="InterPro" id="IPR045851">
    <property type="entry name" value="AMP-bd_C_sf"/>
</dbReference>
<dbReference type="PANTHER" id="PTHR42921">
    <property type="entry name" value="ACETOACETYL-COA SYNTHETASE"/>
    <property type="match status" value="1"/>
</dbReference>
<dbReference type="GO" id="GO:0006629">
    <property type="term" value="P:lipid metabolic process"/>
    <property type="evidence" value="ECO:0007669"/>
    <property type="project" value="InterPro"/>
</dbReference>
<dbReference type="AlphaFoldDB" id="A0A0C9YF09"/>
<dbReference type="InterPro" id="IPR005914">
    <property type="entry name" value="Acac_CoA_synth"/>
</dbReference>
<keyword evidence="3" id="KW-0547">Nucleotide-binding</keyword>
<evidence type="ECO:0000313" key="7">
    <source>
        <dbReference type="Proteomes" id="UP000054477"/>
    </source>
</evidence>
<dbReference type="NCBIfam" id="NF002937">
    <property type="entry name" value="PRK03584.1"/>
    <property type="match status" value="1"/>
</dbReference>
<evidence type="ECO:0000313" key="6">
    <source>
        <dbReference type="EMBL" id="KIK06693.1"/>
    </source>
</evidence>
<dbReference type="Pfam" id="PF00501">
    <property type="entry name" value="AMP-binding"/>
    <property type="match status" value="1"/>
</dbReference>
<dbReference type="HOGENOM" id="CLU_000022_3_3_1"/>
<reference evidence="6 7" key="1">
    <citation type="submission" date="2014-04" db="EMBL/GenBank/DDBJ databases">
        <authorList>
            <consortium name="DOE Joint Genome Institute"/>
            <person name="Kuo A."/>
            <person name="Kohler A."/>
            <person name="Nagy L.G."/>
            <person name="Floudas D."/>
            <person name="Copeland A."/>
            <person name="Barry K.W."/>
            <person name="Cichocki N."/>
            <person name="Veneault-Fourrey C."/>
            <person name="LaButti K."/>
            <person name="Lindquist E.A."/>
            <person name="Lipzen A."/>
            <person name="Lundell T."/>
            <person name="Morin E."/>
            <person name="Murat C."/>
            <person name="Sun H."/>
            <person name="Tunlid A."/>
            <person name="Henrissat B."/>
            <person name="Grigoriev I.V."/>
            <person name="Hibbett D.S."/>
            <person name="Martin F."/>
            <person name="Nordberg H.P."/>
            <person name="Cantor M.N."/>
            <person name="Hua S.X."/>
        </authorList>
    </citation>
    <scope>NUCLEOTIDE SEQUENCE [LARGE SCALE GENOMIC DNA]</scope>
    <source>
        <strain evidence="6 7">LaAM-08-1</strain>
    </source>
</reference>
<evidence type="ECO:0000259" key="5">
    <source>
        <dbReference type="Pfam" id="PF00501"/>
    </source>
</evidence>
<dbReference type="PROSITE" id="PS00455">
    <property type="entry name" value="AMP_BINDING"/>
    <property type="match status" value="1"/>
</dbReference>
<dbReference type="InterPro" id="IPR020845">
    <property type="entry name" value="AMP-binding_CS"/>
</dbReference>
<dbReference type="NCBIfam" id="TIGR01217">
    <property type="entry name" value="ac_ac_CoA_syn"/>
    <property type="match status" value="1"/>
</dbReference>
<evidence type="ECO:0000256" key="3">
    <source>
        <dbReference type="ARBA" id="ARBA00022741"/>
    </source>
</evidence>
<dbReference type="InterPro" id="IPR042099">
    <property type="entry name" value="ANL_N_sf"/>
</dbReference>
<proteinExistence type="inferred from homology"/>
<keyword evidence="4" id="KW-0067">ATP-binding</keyword>
<evidence type="ECO:0000256" key="4">
    <source>
        <dbReference type="ARBA" id="ARBA00022840"/>
    </source>
</evidence>
<dbReference type="SUPFAM" id="SSF56801">
    <property type="entry name" value="Acetyl-CoA synthetase-like"/>
    <property type="match status" value="1"/>
</dbReference>
<keyword evidence="7" id="KW-1185">Reference proteome</keyword>
<name>A0A0C9YF09_9AGAR</name>
<gene>
    <name evidence="6" type="ORF">K443DRAFT_246951</name>
</gene>
<evidence type="ECO:0000256" key="2">
    <source>
        <dbReference type="ARBA" id="ARBA00022598"/>
    </source>
</evidence>
<feature type="domain" description="AMP-dependent synthetase/ligase" evidence="5">
    <location>
        <begin position="103"/>
        <end position="481"/>
    </location>
</feature>
<accession>A0A0C9YF09</accession>
<dbReference type="EMBL" id="KN838551">
    <property type="protein sequence ID" value="KIK06693.1"/>
    <property type="molecule type" value="Genomic_DNA"/>
</dbReference>
<sequence>MSLLYCPKNPQETATFRFLARVNSLYGLSLLTYHDLYTWSTTHIDKFWSTVWDETGVIGHKGAHIADNAALPSDNPPWFSDARVNWAENMLWCRSEEKTALIEATEPTPEYPVPRLRTTSYAELYSLVADLVSAMLHYGLKPGDRVASYSSNCIENVAACLATTAIGGIWVSAAADFGPEGVLERLEQVQPTFLFAVDAVVYNHKVHQHLPKVSTLLSGLALKSPKVVIIHAIPHAEDRSQWQEEWLGWDNFLEQGRKLQLGRSADGEIKWNRLQFDAPLWILFSSGTTGRPKPIVHRAGGMLLQSKKEFAICGDLCPDDVFFYYTTTGWMMWNFLVSGLTIGCTLVLYDGSPLRDMSLLWRLSDDLGITAFGTSAKYLDQLSKRYQPRSHHKLSTLRQIYSTGSPLAPPLFDYVYEHIKPNIILSSITGGTDICSLFAGMSTALPVYRGEIQCRMLGMAIESFTPAGSLNPPDEPGELVCLRPFPCMPIGFWPLPNYGSESDVSAAKKRFQDSYFAEFKGTWYHGDHIIITRSKSGNGGGLIMLGRSDGVLNPGGIRFGSSEIYDVLDFAFSKSTCAQHLLDFLAIGQKIDNGTDERVILFVKLSEDEHLSLDLESNIKAAIRERRSPRHIPSRIIQVPDIPYTLNGKRVEVLVKKIVNGAPISSVNPATLSNPECLSFYASLGEELRGEVS</sequence>
<dbReference type="STRING" id="1095629.A0A0C9YF09"/>
<dbReference type="Gene3D" id="3.40.50.12780">
    <property type="entry name" value="N-terminal domain of ligase-like"/>
    <property type="match status" value="1"/>
</dbReference>
<dbReference type="GO" id="GO:0030729">
    <property type="term" value="F:acetoacetate-CoA ligase activity"/>
    <property type="evidence" value="ECO:0007669"/>
    <property type="project" value="InterPro"/>
</dbReference>
<dbReference type="GO" id="GO:0005524">
    <property type="term" value="F:ATP binding"/>
    <property type="evidence" value="ECO:0007669"/>
    <property type="project" value="UniProtKB-KW"/>
</dbReference>
<dbReference type="Proteomes" id="UP000054477">
    <property type="component" value="Unassembled WGS sequence"/>
</dbReference>
<dbReference type="OrthoDB" id="10253869at2759"/>
<evidence type="ECO:0000256" key="1">
    <source>
        <dbReference type="ARBA" id="ARBA00006432"/>
    </source>
</evidence>